<keyword evidence="1" id="KW-1133">Transmembrane helix</keyword>
<dbReference type="PANTHER" id="PTHR42709:SF4">
    <property type="entry name" value="INNER MEMBRANE PROTEIN YQAA"/>
    <property type="match status" value="1"/>
</dbReference>
<feature type="transmembrane region" description="Helical" evidence="1">
    <location>
        <begin position="64"/>
        <end position="90"/>
    </location>
</feature>
<evidence type="ECO:0000259" key="2">
    <source>
        <dbReference type="Pfam" id="PF09335"/>
    </source>
</evidence>
<keyword evidence="1" id="KW-0812">Transmembrane</keyword>
<dbReference type="InterPro" id="IPR051311">
    <property type="entry name" value="DedA_domain"/>
</dbReference>
<sequence length="170" mass="18929">MLDKLFLLLSEYSFFNEFFPVLNSFLSDYGLISLFLTSFLAATVLPLGPEAVVAALVVNGENNFWGIVLSATLGGYLGAATTYLIGYWGIHKITTRITIIDPDKYKKAGEYFEKYGAWTLLLSSLPIIGDALVFVAGVLKYPFTPFSILVAVGKFVRYFLVTLFFIYTLK</sequence>
<feature type="transmembrane region" description="Helical" evidence="1">
    <location>
        <begin position="145"/>
        <end position="169"/>
    </location>
</feature>
<evidence type="ECO:0000313" key="4">
    <source>
        <dbReference type="Proteomes" id="UP001304970"/>
    </source>
</evidence>
<dbReference type="InterPro" id="IPR032816">
    <property type="entry name" value="VTT_dom"/>
</dbReference>
<dbReference type="PANTHER" id="PTHR42709">
    <property type="entry name" value="ALKALINE PHOSPHATASE LIKE PROTEIN"/>
    <property type="match status" value="1"/>
</dbReference>
<dbReference type="AlphaFoldDB" id="A0AA96ZX29"/>
<name>A0AA96ZX29_9EURY</name>
<keyword evidence="4" id="KW-1185">Reference proteome</keyword>
<reference evidence="3 4" key="1">
    <citation type="submission" date="2023-07" db="EMBL/GenBank/DDBJ databases">
        <title>Closed genome sequence of Methanosarcinaceae archaeon Am2.</title>
        <authorList>
            <person name="Poehlein A."/>
            <person name="Protasov E."/>
            <person name="Platt K."/>
            <person name="Reeh H."/>
            <person name="Daniel R."/>
            <person name="Brune A."/>
        </authorList>
    </citation>
    <scope>NUCLEOTIDE SEQUENCE [LARGE SCALE GENOMIC DNA]</scope>
    <source>
        <strain evidence="3 4">Am2</strain>
    </source>
</reference>
<feature type="transmembrane region" description="Helical" evidence="1">
    <location>
        <begin position="115"/>
        <end position="139"/>
    </location>
</feature>
<feature type="domain" description="VTT" evidence="2">
    <location>
        <begin position="53"/>
        <end position="164"/>
    </location>
</feature>
<evidence type="ECO:0000313" key="3">
    <source>
        <dbReference type="EMBL" id="WNY27246.1"/>
    </source>
</evidence>
<dbReference type="GeneID" id="89228456"/>
<gene>
    <name evidence="3" type="ORF">MsAm2_10380</name>
</gene>
<dbReference type="Pfam" id="PF09335">
    <property type="entry name" value="VTT_dom"/>
    <property type="match status" value="1"/>
</dbReference>
<dbReference type="RefSeq" id="WP_338097220.1">
    <property type="nucleotide sequence ID" value="NZ_CP131061.1"/>
</dbReference>
<evidence type="ECO:0000256" key="1">
    <source>
        <dbReference type="SAM" id="Phobius"/>
    </source>
</evidence>
<proteinExistence type="predicted"/>
<dbReference type="Proteomes" id="UP001304970">
    <property type="component" value="Chromosome"/>
</dbReference>
<organism evidence="3 4">
    <name type="scientific">Methanolapillus ohkumae</name>
    <dbReference type="NCBI Taxonomy" id="3028298"/>
    <lineage>
        <taxon>Archaea</taxon>
        <taxon>Methanobacteriati</taxon>
        <taxon>Methanobacteriota</taxon>
        <taxon>Stenosarchaea group</taxon>
        <taxon>Methanomicrobia</taxon>
        <taxon>Methanosarcinales</taxon>
        <taxon>Methanosarcinaceae</taxon>
        <taxon>Methanolapillus</taxon>
    </lineage>
</organism>
<keyword evidence="1" id="KW-0472">Membrane</keyword>
<dbReference type="EMBL" id="CP131061">
    <property type="protein sequence ID" value="WNY27246.1"/>
    <property type="molecule type" value="Genomic_DNA"/>
</dbReference>
<protein>
    <recommendedName>
        <fullName evidence="2">VTT domain-containing protein</fullName>
    </recommendedName>
</protein>
<accession>A0AA96ZX29</accession>